<dbReference type="EMBL" id="BONG01000086">
    <property type="protein sequence ID" value="GIF94214.1"/>
    <property type="molecule type" value="Genomic_DNA"/>
</dbReference>
<dbReference type="Pfam" id="PF01425">
    <property type="entry name" value="Amidase"/>
    <property type="match status" value="1"/>
</dbReference>
<dbReference type="InterPro" id="IPR023631">
    <property type="entry name" value="Amidase_dom"/>
</dbReference>
<dbReference type="SUPFAM" id="SSF75304">
    <property type="entry name" value="Amidase signature (AS) enzymes"/>
    <property type="match status" value="1"/>
</dbReference>
<reference evidence="3 4" key="1">
    <citation type="submission" date="2021-01" db="EMBL/GenBank/DDBJ databases">
        <title>Whole genome shotgun sequence of Catellatospora chokoriensis NBRC 107358.</title>
        <authorList>
            <person name="Komaki H."/>
            <person name="Tamura T."/>
        </authorList>
    </citation>
    <scope>NUCLEOTIDE SEQUENCE [LARGE SCALE GENOMIC DNA]</scope>
    <source>
        <strain evidence="3 4">NBRC 107358</strain>
    </source>
</reference>
<feature type="domain" description="Allophanate hydrolase C-terminal" evidence="2">
    <location>
        <begin position="414"/>
        <end position="535"/>
    </location>
</feature>
<proteinExistence type="predicted"/>
<evidence type="ECO:0000313" key="3">
    <source>
        <dbReference type="EMBL" id="GIF94214.1"/>
    </source>
</evidence>
<organism evidence="3 4">
    <name type="scientific">Catellatospora chokoriensis</name>
    <dbReference type="NCBI Taxonomy" id="310353"/>
    <lineage>
        <taxon>Bacteria</taxon>
        <taxon>Bacillati</taxon>
        <taxon>Actinomycetota</taxon>
        <taxon>Actinomycetes</taxon>
        <taxon>Micromonosporales</taxon>
        <taxon>Micromonosporaceae</taxon>
        <taxon>Catellatospora</taxon>
    </lineage>
</organism>
<keyword evidence="4" id="KW-1185">Reference proteome</keyword>
<name>A0A8J3K536_9ACTN</name>
<dbReference type="InterPro" id="IPR000120">
    <property type="entry name" value="Amidase"/>
</dbReference>
<protein>
    <submittedName>
        <fullName evidence="3">Allophanate hydrolase</fullName>
    </submittedName>
</protein>
<gene>
    <name evidence="3" type="ORF">Cch02nite_76580</name>
</gene>
<dbReference type="GO" id="GO:0016787">
    <property type="term" value="F:hydrolase activity"/>
    <property type="evidence" value="ECO:0007669"/>
    <property type="project" value="UniProtKB-KW"/>
</dbReference>
<dbReference type="Proteomes" id="UP000619293">
    <property type="component" value="Unassembled WGS sequence"/>
</dbReference>
<dbReference type="Gene3D" id="1.20.58.1700">
    <property type="match status" value="1"/>
</dbReference>
<keyword evidence="3" id="KW-0378">Hydrolase</keyword>
<dbReference type="PANTHER" id="PTHR11895">
    <property type="entry name" value="TRANSAMIDASE"/>
    <property type="match status" value="1"/>
</dbReference>
<dbReference type="Gene3D" id="3.90.1300.10">
    <property type="entry name" value="Amidase signature (AS) domain"/>
    <property type="match status" value="1"/>
</dbReference>
<comment type="caution">
    <text evidence="3">The sequence shown here is derived from an EMBL/GenBank/DDBJ whole genome shotgun (WGS) entry which is preliminary data.</text>
</comment>
<feature type="domain" description="Amidase" evidence="1">
    <location>
        <begin position="17"/>
        <end position="394"/>
    </location>
</feature>
<dbReference type="AlphaFoldDB" id="A0A8J3K536"/>
<dbReference type="InterPro" id="IPR053844">
    <property type="entry name" value="AH_C"/>
</dbReference>
<evidence type="ECO:0000259" key="1">
    <source>
        <dbReference type="Pfam" id="PF01425"/>
    </source>
</evidence>
<dbReference type="InterPro" id="IPR036928">
    <property type="entry name" value="AS_sf"/>
</dbReference>
<dbReference type="PANTHER" id="PTHR11895:SF169">
    <property type="entry name" value="GLUTAMYL-TRNA(GLN) AMIDOTRANSFERASE"/>
    <property type="match status" value="1"/>
</dbReference>
<dbReference type="Pfam" id="PF21986">
    <property type="entry name" value="AH_C"/>
    <property type="match status" value="1"/>
</dbReference>
<evidence type="ECO:0000313" key="4">
    <source>
        <dbReference type="Proteomes" id="UP000619293"/>
    </source>
</evidence>
<dbReference type="InterPro" id="IPR014085">
    <property type="entry name" value="Allophanate_hydrolase"/>
</dbReference>
<dbReference type="NCBIfam" id="NF006043">
    <property type="entry name" value="PRK08186.1"/>
    <property type="match status" value="1"/>
</dbReference>
<accession>A0A8J3K536</accession>
<sequence length="541" mass="55236">MGQPLWITRLPDAAVAAYRRDSPGGPLAGARLAIKDNLDLAGVPTTAACPALDAPAASSAVAVTRLIDAGAIPVGKTNMDQFATGLVGTRTPYGACHSVADPAHVSGGSSSGSAIAVATGEAELALGTDTAGSGRVPAAFNGLVGLKPTRGLVSTTGLLPACRSLDCVTTFTRTVAEARTALAALAAYDVDDPWSRPRPPLPPPGVAARMRVVGVPAGDLDLDPAHAAAWQRALAQARGVAAHVVPVDVSAFLAAARLLYEGPWVAERWAAFGGLLEPDGPHLDPTVRGIVLPGRDLRAADAFAAADRLAALRRATEHVWYDIDALLLPVTPGHPTFDEVAAAPVAVNSRLGTYTNFVNLLDLCAVAVPAGERDDGLPFGVQLIAPAFADEPLLDLAERWTGGRPPERAAAGARVAVVGAHLTGMPLHPQLVGLGARLAYRARTAGGYRLYHLSGPGVHRPALVHTGDGPAAGIAVEVYDLPEQGLGTLLGSVPAPLGLGRVVLDDGSEVTGFIAEAPRLGGAADITHFGGWRAANSPVAP</sequence>
<dbReference type="NCBIfam" id="TIGR02713">
    <property type="entry name" value="allophanate_hyd"/>
    <property type="match status" value="1"/>
</dbReference>
<dbReference type="RefSeq" id="WP_191842924.1">
    <property type="nucleotide sequence ID" value="NZ_BAAALB010000053.1"/>
</dbReference>
<evidence type="ECO:0000259" key="2">
    <source>
        <dbReference type="Pfam" id="PF21986"/>
    </source>
</evidence>
<dbReference type="Gene3D" id="3.10.490.10">
    <property type="entry name" value="Gamma-glutamyl cyclotransferase-like"/>
    <property type="match status" value="1"/>
</dbReference>